<dbReference type="STRING" id="1618480.US11_C0001G0105"/>
<dbReference type="GO" id="GO:1990904">
    <property type="term" value="C:ribonucleoprotein complex"/>
    <property type="evidence" value="ECO:0007669"/>
    <property type="project" value="UniProtKB-KW"/>
</dbReference>
<evidence type="ECO:0000256" key="5">
    <source>
        <dbReference type="HAMAP-Rule" id="MF_00374"/>
    </source>
</evidence>
<keyword evidence="2 5" id="KW-0689">Ribosomal protein</keyword>
<dbReference type="InterPro" id="IPR001854">
    <property type="entry name" value="Ribosomal_uL29"/>
</dbReference>
<evidence type="ECO:0000256" key="6">
    <source>
        <dbReference type="SAM" id="Coils"/>
    </source>
</evidence>
<evidence type="ECO:0000256" key="1">
    <source>
        <dbReference type="ARBA" id="ARBA00009254"/>
    </source>
</evidence>
<protein>
    <recommendedName>
        <fullName evidence="4 5">Large ribosomal subunit protein uL29</fullName>
    </recommendedName>
</protein>
<dbReference type="Pfam" id="PF00831">
    <property type="entry name" value="Ribosomal_L29"/>
    <property type="match status" value="1"/>
</dbReference>
<dbReference type="Gene3D" id="1.10.287.310">
    <property type="match status" value="1"/>
</dbReference>
<name>A0A0G0HE13_9BACT</name>
<comment type="similarity">
    <text evidence="1 5">Belongs to the universal ribosomal protein uL29 family.</text>
</comment>
<dbReference type="EMBL" id="LBRS01000001">
    <property type="protein sequence ID" value="KKQ02146.1"/>
    <property type="molecule type" value="Genomic_DNA"/>
</dbReference>
<dbReference type="AlphaFoldDB" id="A0A0G0HE13"/>
<dbReference type="GO" id="GO:0006412">
    <property type="term" value="P:translation"/>
    <property type="evidence" value="ECO:0007669"/>
    <property type="project" value="UniProtKB-UniRule"/>
</dbReference>
<evidence type="ECO:0000256" key="4">
    <source>
        <dbReference type="ARBA" id="ARBA00035204"/>
    </source>
</evidence>
<proteinExistence type="inferred from homology"/>
<dbReference type="SUPFAM" id="SSF46561">
    <property type="entry name" value="Ribosomal protein L29 (L29p)"/>
    <property type="match status" value="1"/>
</dbReference>
<dbReference type="NCBIfam" id="TIGR00012">
    <property type="entry name" value="L29"/>
    <property type="match status" value="1"/>
</dbReference>
<organism evidence="7 8">
    <name type="scientific">Candidatus Roizmanbacteria bacterium GW2011_GWA2_36_23</name>
    <dbReference type="NCBI Taxonomy" id="1618480"/>
    <lineage>
        <taxon>Bacteria</taxon>
        <taxon>Candidatus Roizmaniibacteriota</taxon>
    </lineage>
</organism>
<evidence type="ECO:0000256" key="3">
    <source>
        <dbReference type="ARBA" id="ARBA00023274"/>
    </source>
</evidence>
<evidence type="ECO:0000313" key="7">
    <source>
        <dbReference type="EMBL" id="KKQ02146.1"/>
    </source>
</evidence>
<evidence type="ECO:0000256" key="2">
    <source>
        <dbReference type="ARBA" id="ARBA00022980"/>
    </source>
</evidence>
<evidence type="ECO:0000313" key="8">
    <source>
        <dbReference type="Proteomes" id="UP000034344"/>
    </source>
</evidence>
<accession>A0A0G0HE13</accession>
<dbReference type="HAMAP" id="MF_00374">
    <property type="entry name" value="Ribosomal_uL29"/>
    <property type="match status" value="1"/>
</dbReference>
<feature type="coiled-coil region" evidence="6">
    <location>
        <begin position="6"/>
        <end position="33"/>
    </location>
</feature>
<dbReference type="GO" id="GO:0005840">
    <property type="term" value="C:ribosome"/>
    <property type="evidence" value="ECO:0007669"/>
    <property type="project" value="UniProtKB-KW"/>
</dbReference>
<reference evidence="7 8" key="1">
    <citation type="journal article" date="2015" name="Nature">
        <title>rRNA introns, odd ribosomes, and small enigmatic genomes across a large radiation of phyla.</title>
        <authorList>
            <person name="Brown C.T."/>
            <person name="Hug L.A."/>
            <person name="Thomas B.C."/>
            <person name="Sharon I."/>
            <person name="Castelle C.J."/>
            <person name="Singh A."/>
            <person name="Wilkins M.J."/>
            <person name="Williams K.H."/>
            <person name="Banfield J.F."/>
        </authorList>
    </citation>
    <scope>NUCLEOTIDE SEQUENCE [LARGE SCALE GENOMIC DNA]</scope>
</reference>
<sequence length="72" mass="8249">MKKIVKELKNKSKADLEKQIQLLRIEISKLKLHAKVNPAKDTNLIRKKQKELARTLTAASGIKETEKLQISK</sequence>
<keyword evidence="3 5" id="KW-0687">Ribonucleoprotein</keyword>
<comment type="caution">
    <text evidence="7">The sequence shown here is derived from an EMBL/GenBank/DDBJ whole genome shotgun (WGS) entry which is preliminary data.</text>
</comment>
<dbReference type="Proteomes" id="UP000034344">
    <property type="component" value="Unassembled WGS sequence"/>
</dbReference>
<gene>
    <name evidence="5" type="primary">rpmC</name>
    <name evidence="7" type="ORF">US11_C0001G0105</name>
</gene>
<dbReference type="GO" id="GO:0003735">
    <property type="term" value="F:structural constituent of ribosome"/>
    <property type="evidence" value="ECO:0007669"/>
    <property type="project" value="InterPro"/>
</dbReference>
<dbReference type="InterPro" id="IPR036049">
    <property type="entry name" value="Ribosomal_uL29_sf"/>
</dbReference>
<keyword evidence="6" id="KW-0175">Coiled coil</keyword>